<evidence type="ECO:0000256" key="2">
    <source>
        <dbReference type="ARBA" id="ARBA00022552"/>
    </source>
</evidence>
<dbReference type="EMBL" id="VUJU01002041">
    <property type="protein sequence ID" value="KAF0762802.1"/>
    <property type="molecule type" value="Genomic_DNA"/>
</dbReference>
<keyword evidence="8" id="KW-1185">Reference proteome</keyword>
<dbReference type="SMART" id="SM00320">
    <property type="entry name" value="WD40"/>
    <property type="match status" value="5"/>
</dbReference>
<dbReference type="PANTHER" id="PTHR18359">
    <property type="entry name" value="WD-REPEAT PROTEIN-RELATED"/>
    <property type="match status" value="1"/>
</dbReference>
<dbReference type="InterPro" id="IPR036322">
    <property type="entry name" value="WD40_repeat_dom_sf"/>
</dbReference>
<evidence type="ECO:0000256" key="6">
    <source>
        <dbReference type="ARBA" id="ARBA00025767"/>
    </source>
</evidence>
<organism evidence="7 8">
    <name type="scientific">Aphis craccivora</name>
    <name type="common">Cowpea aphid</name>
    <dbReference type="NCBI Taxonomy" id="307492"/>
    <lineage>
        <taxon>Eukaryota</taxon>
        <taxon>Metazoa</taxon>
        <taxon>Ecdysozoa</taxon>
        <taxon>Arthropoda</taxon>
        <taxon>Hexapoda</taxon>
        <taxon>Insecta</taxon>
        <taxon>Pterygota</taxon>
        <taxon>Neoptera</taxon>
        <taxon>Paraneoptera</taxon>
        <taxon>Hemiptera</taxon>
        <taxon>Sternorrhyncha</taxon>
        <taxon>Aphidomorpha</taxon>
        <taxon>Aphidoidea</taxon>
        <taxon>Aphididae</taxon>
        <taxon>Aphidini</taxon>
        <taxon>Aphis</taxon>
        <taxon>Aphis</taxon>
    </lineage>
</organism>
<gene>
    <name evidence="7" type="ORF">FWK35_00009396</name>
</gene>
<protein>
    <recommendedName>
        <fullName evidence="9">U3 small nucleolar RNA-associated protein 18</fullName>
    </recommendedName>
</protein>
<reference evidence="7 8" key="1">
    <citation type="submission" date="2019-08" db="EMBL/GenBank/DDBJ databases">
        <title>Whole genome of Aphis craccivora.</title>
        <authorList>
            <person name="Voronova N.V."/>
            <person name="Shulinski R.S."/>
            <person name="Bandarenka Y.V."/>
            <person name="Zhorov D.G."/>
            <person name="Warner D."/>
        </authorList>
    </citation>
    <scope>NUCLEOTIDE SEQUENCE [LARGE SCALE GENOMIC DNA]</scope>
    <source>
        <strain evidence="7">180601</strain>
        <tissue evidence="7">Whole Body</tissue>
    </source>
</reference>
<evidence type="ECO:0000256" key="4">
    <source>
        <dbReference type="ARBA" id="ARBA00022737"/>
    </source>
</evidence>
<dbReference type="InterPro" id="IPR001680">
    <property type="entry name" value="WD40_rpt"/>
</dbReference>
<comment type="similarity">
    <text evidence="6">Belongs to the WD repeat UTP18 family.</text>
</comment>
<dbReference type="SUPFAM" id="SSF50978">
    <property type="entry name" value="WD40 repeat-like"/>
    <property type="match status" value="1"/>
</dbReference>
<dbReference type="GO" id="GO:0006364">
    <property type="term" value="P:rRNA processing"/>
    <property type="evidence" value="ECO:0007669"/>
    <property type="project" value="UniProtKB-KW"/>
</dbReference>
<keyword evidence="5" id="KW-0539">Nucleus</keyword>
<keyword evidence="4" id="KW-0677">Repeat</keyword>
<sequence length="436" mass="48649">MTDGAMKNSKYPAFPLNQRKTRPVTIKKYSDYLEENLNGVNKLKRAWRDEDDTNSNKEQRKLLKQKYVGIVGKPKWAKITKDQSIKVSLDDEDEDFDLLKYSGNLARTKKGVNLAKGLIGIKKLHNLNLSTSSCGKIVKSVEFHPTSSLALIAGISGRASIVQVDGFKNEKLQSIKFQKFAIDCAHFTVDGKQFVAGSRTQRNFYCYDLMEGRSMFVPVHHNIGQTRMDNFCMSPDGKLIASCGKFGEIHLFTAKSKEWITTLKMNGAANSLTFTNDGKRMYSFGEIGEIYEWDMNSRTCIKKFMDDGCLQGTSLALSGDNQYLAAGSSSGVVNLYKLPCDVNPKPDKTILNLVTTVSKLSFNKSSDILAMVSNQKNDAIKLLHVPSKTVFSNFPTTSDNVGKINCIDFSPNSGYLGLANNKSEALLYRLTHFENY</sequence>
<dbReference type="Gene3D" id="2.130.10.10">
    <property type="entry name" value="YVTN repeat-like/Quinoprotein amine dehydrogenase"/>
    <property type="match status" value="1"/>
</dbReference>
<proteinExistence type="inferred from homology"/>
<comment type="subcellular location">
    <subcellularLocation>
        <location evidence="1">Nucleus</location>
        <location evidence="1">Nucleolus</location>
    </subcellularLocation>
</comment>
<keyword evidence="3" id="KW-0853">WD repeat</keyword>
<evidence type="ECO:0008006" key="9">
    <source>
        <dbReference type="Google" id="ProtNLM"/>
    </source>
</evidence>
<evidence type="ECO:0000256" key="3">
    <source>
        <dbReference type="ARBA" id="ARBA00022574"/>
    </source>
</evidence>
<evidence type="ECO:0000256" key="1">
    <source>
        <dbReference type="ARBA" id="ARBA00004604"/>
    </source>
</evidence>
<dbReference type="GO" id="GO:0032040">
    <property type="term" value="C:small-subunit processome"/>
    <property type="evidence" value="ECO:0007669"/>
    <property type="project" value="TreeGrafter"/>
</dbReference>
<dbReference type="Proteomes" id="UP000478052">
    <property type="component" value="Unassembled WGS sequence"/>
</dbReference>
<evidence type="ECO:0000256" key="5">
    <source>
        <dbReference type="ARBA" id="ARBA00023242"/>
    </source>
</evidence>
<evidence type="ECO:0000313" key="8">
    <source>
        <dbReference type="Proteomes" id="UP000478052"/>
    </source>
</evidence>
<dbReference type="OrthoDB" id="1935146at2759"/>
<evidence type="ECO:0000313" key="7">
    <source>
        <dbReference type="EMBL" id="KAF0762802.1"/>
    </source>
</evidence>
<dbReference type="GO" id="GO:0034388">
    <property type="term" value="C:Pwp2p-containing subcomplex of 90S preribosome"/>
    <property type="evidence" value="ECO:0007669"/>
    <property type="project" value="TreeGrafter"/>
</dbReference>
<accession>A0A6G0YY01</accession>
<name>A0A6G0YY01_APHCR</name>
<dbReference type="AlphaFoldDB" id="A0A6G0YY01"/>
<dbReference type="PANTHER" id="PTHR18359:SF0">
    <property type="entry name" value="U3 SMALL NUCLEOLAR RNA-ASSOCIATED PROTEIN 18 HOMOLOG"/>
    <property type="match status" value="1"/>
</dbReference>
<dbReference type="InterPro" id="IPR045161">
    <property type="entry name" value="Utp18"/>
</dbReference>
<dbReference type="InterPro" id="IPR015943">
    <property type="entry name" value="WD40/YVTN_repeat-like_dom_sf"/>
</dbReference>
<comment type="caution">
    <text evidence="7">The sequence shown here is derived from an EMBL/GenBank/DDBJ whole genome shotgun (WGS) entry which is preliminary data.</text>
</comment>
<keyword evidence="2" id="KW-0698">rRNA processing</keyword>